<dbReference type="GO" id="GO:0005525">
    <property type="term" value="F:GTP binding"/>
    <property type="evidence" value="ECO:0007669"/>
    <property type="project" value="UniProtKB-UniRule"/>
</dbReference>
<evidence type="ECO:0000256" key="2">
    <source>
        <dbReference type="ARBA" id="ARBA00048548"/>
    </source>
</evidence>
<dbReference type="GO" id="GO:0003924">
    <property type="term" value="F:GTPase activity"/>
    <property type="evidence" value="ECO:0007669"/>
    <property type="project" value="UniProtKB-UniRule"/>
</dbReference>
<dbReference type="PROSITE" id="PS00301">
    <property type="entry name" value="G_TR_1"/>
    <property type="match status" value="1"/>
</dbReference>
<name>A0A395LZZ5_9BACT</name>
<dbReference type="InterPro" id="IPR009000">
    <property type="entry name" value="Transl_B-barrel_sf"/>
</dbReference>
<dbReference type="InterPro" id="IPR004161">
    <property type="entry name" value="EFTu-like_2"/>
</dbReference>
<keyword evidence="3" id="KW-0699">rRNA-binding</keyword>
<feature type="binding site" evidence="3">
    <location>
        <begin position="132"/>
        <end position="135"/>
    </location>
    <ligand>
        <name>GTP</name>
        <dbReference type="ChEBI" id="CHEBI:37565"/>
    </ligand>
</feature>
<dbReference type="InterPro" id="IPR031157">
    <property type="entry name" value="G_TR_CS"/>
</dbReference>
<dbReference type="InterPro" id="IPR000795">
    <property type="entry name" value="T_Tr_GTP-bd_dom"/>
</dbReference>
<dbReference type="FunFam" id="3.40.50.300:FF:000055">
    <property type="entry name" value="GTP-binding protein TypA"/>
    <property type="match status" value="1"/>
</dbReference>
<dbReference type="Gene3D" id="2.40.50.250">
    <property type="entry name" value="bipa protein"/>
    <property type="match status" value="1"/>
</dbReference>
<dbReference type="Pfam" id="PF21018">
    <property type="entry name" value="BipA_C"/>
    <property type="match status" value="1"/>
</dbReference>
<evidence type="ECO:0000259" key="4">
    <source>
        <dbReference type="PROSITE" id="PS51722"/>
    </source>
</evidence>
<dbReference type="CDD" id="cd03710">
    <property type="entry name" value="BipA_TypA_C"/>
    <property type="match status" value="1"/>
</dbReference>
<dbReference type="InterPro" id="IPR047042">
    <property type="entry name" value="BipA_II"/>
</dbReference>
<protein>
    <recommendedName>
        <fullName evidence="3">Large ribosomal subunit assembly factor BipA</fullName>
        <ecNumber evidence="3">3.6.5.-</ecNumber>
    </recommendedName>
    <alternativeName>
        <fullName evidence="3">GTP-binding protein BipA</fullName>
    </alternativeName>
</protein>
<evidence type="ECO:0000313" key="5">
    <source>
        <dbReference type="EMBL" id="RFM23224.1"/>
    </source>
</evidence>
<dbReference type="InterPro" id="IPR035651">
    <property type="entry name" value="BipA_V"/>
</dbReference>
<dbReference type="GO" id="GO:0009409">
    <property type="term" value="P:response to cold"/>
    <property type="evidence" value="ECO:0007669"/>
    <property type="project" value="UniProtKB-ARBA"/>
</dbReference>
<dbReference type="HAMAP" id="MF_00849">
    <property type="entry name" value="BipA"/>
    <property type="match status" value="1"/>
</dbReference>
<dbReference type="GO" id="GO:0043022">
    <property type="term" value="F:ribosome binding"/>
    <property type="evidence" value="ECO:0007669"/>
    <property type="project" value="UniProtKB-UniRule"/>
</dbReference>
<dbReference type="InterPro" id="IPR005225">
    <property type="entry name" value="Small_GTP-bd"/>
</dbReference>
<dbReference type="AlphaFoldDB" id="A0A395LZZ5"/>
<dbReference type="GO" id="GO:0005829">
    <property type="term" value="C:cytosol"/>
    <property type="evidence" value="ECO:0007669"/>
    <property type="project" value="TreeGrafter"/>
</dbReference>
<dbReference type="EC" id="3.6.5.-" evidence="3"/>
<organism evidence="5 6">
    <name type="scientific">Candidatus Thermochlorobacter aerophilus</name>
    <dbReference type="NCBI Taxonomy" id="1868324"/>
    <lineage>
        <taxon>Bacteria</taxon>
        <taxon>Pseudomonadati</taxon>
        <taxon>Chlorobiota</taxon>
        <taxon>Chlorobiia</taxon>
        <taxon>Chlorobiales</taxon>
        <taxon>Candidatus Thermochlorobacteriaceae</taxon>
        <taxon>Candidatus Thermochlorobacter</taxon>
    </lineage>
</organism>
<proteinExistence type="inferred from homology"/>
<comment type="subcellular location">
    <subcellularLocation>
        <location evidence="3">Cytoplasm</location>
    </subcellularLocation>
    <text evidence="3">Binds to ribosomes.</text>
</comment>
<dbReference type="Gene3D" id="3.30.70.870">
    <property type="entry name" value="Elongation Factor G (Translational Gtpase), domain 3"/>
    <property type="match status" value="1"/>
</dbReference>
<dbReference type="InterPro" id="IPR027417">
    <property type="entry name" value="P-loop_NTPase"/>
</dbReference>
<dbReference type="InterPro" id="IPR035647">
    <property type="entry name" value="EFG_III/V"/>
</dbReference>
<dbReference type="GO" id="GO:0010467">
    <property type="term" value="P:gene expression"/>
    <property type="evidence" value="ECO:0007669"/>
    <property type="project" value="UniProtKB-ARBA"/>
</dbReference>
<dbReference type="FunFam" id="3.30.70.870:FF:000003">
    <property type="entry name" value="GTP-binding protein TypA"/>
    <property type="match status" value="1"/>
</dbReference>
<comment type="function">
    <text evidence="3">A 50S ribosomal subunit assembly protein with GTPase activity, required for 50S subunit assembly at low temperatures, may also play a role in translation. Binds GTP and analogs. Binds the 70S ribosome between the 30S and 50S subunits, in a similar position as ribosome-bound EF-G; it contacts a number of ribosomal proteins, both rRNAs and the A-site tRNA.</text>
</comment>
<dbReference type="SUPFAM" id="SSF54980">
    <property type="entry name" value="EF-G C-terminal domain-like"/>
    <property type="match status" value="2"/>
</dbReference>
<dbReference type="GO" id="GO:0019843">
    <property type="term" value="F:rRNA binding"/>
    <property type="evidence" value="ECO:0007669"/>
    <property type="project" value="UniProtKB-KW"/>
</dbReference>
<dbReference type="NCBIfam" id="TIGR00231">
    <property type="entry name" value="small_GTP"/>
    <property type="match status" value="1"/>
</dbReference>
<feature type="domain" description="Tr-type G" evidence="4">
    <location>
        <begin position="7"/>
        <end position="202"/>
    </location>
</feature>
<evidence type="ECO:0000256" key="3">
    <source>
        <dbReference type="HAMAP-Rule" id="MF_00849"/>
    </source>
</evidence>
<dbReference type="NCBIfam" id="TIGR01394">
    <property type="entry name" value="TypA_BipA"/>
    <property type="match status" value="1"/>
</dbReference>
<dbReference type="CDD" id="cd03691">
    <property type="entry name" value="BipA_TypA_II"/>
    <property type="match status" value="1"/>
</dbReference>
<dbReference type="InterPro" id="IPR047043">
    <property type="entry name" value="BipA_III"/>
</dbReference>
<gene>
    <name evidence="5" type="primary">typA</name>
    <name evidence="3" type="synonym">bipA</name>
    <name evidence="5" type="ORF">D0433_12135</name>
</gene>
<dbReference type="InterPro" id="IPR048876">
    <property type="entry name" value="BipA_C"/>
</dbReference>
<keyword evidence="3" id="KW-0378">Hydrolase</keyword>
<dbReference type="GO" id="GO:0000049">
    <property type="term" value="F:tRNA binding"/>
    <property type="evidence" value="ECO:0007669"/>
    <property type="project" value="UniProtKB-KW"/>
</dbReference>
<dbReference type="InterPro" id="IPR000640">
    <property type="entry name" value="EFG_V-like"/>
</dbReference>
<dbReference type="PANTHER" id="PTHR42908">
    <property type="entry name" value="TRANSLATION ELONGATION FACTOR-RELATED"/>
    <property type="match status" value="1"/>
</dbReference>
<dbReference type="GO" id="GO:0000027">
    <property type="term" value="P:ribosomal large subunit assembly"/>
    <property type="evidence" value="ECO:0007669"/>
    <property type="project" value="UniProtKB-UniRule"/>
</dbReference>
<comment type="subunit">
    <text evidence="3">Monomer.</text>
</comment>
<comment type="caution">
    <text evidence="5">The sequence shown here is derived from an EMBL/GenBank/DDBJ whole genome shotgun (WGS) entry which is preliminary data.</text>
</comment>
<dbReference type="FunFam" id="3.30.70.240:FF:000002">
    <property type="entry name" value="GTP-binding protein TypA"/>
    <property type="match status" value="1"/>
</dbReference>
<keyword evidence="3" id="KW-0547">Nucleotide-binding</keyword>
<dbReference type="Gene3D" id="3.40.50.300">
    <property type="entry name" value="P-loop containing nucleotide triphosphate hydrolases"/>
    <property type="match status" value="1"/>
</dbReference>
<dbReference type="GO" id="GO:1990904">
    <property type="term" value="C:ribonucleoprotein complex"/>
    <property type="evidence" value="ECO:0007669"/>
    <property type="project" value="TreeGrafter"/>
</dbReference>
<comment type="catalytic activity">
    <reaction evidence="2 3">
        <text>GTP + H2O = GDP + phosphate + H(+)</text>
        <dbReference type="Rhea" id="RHEA:19669"/>
        <dbReference type="ChEBI" id="CHEBI:15377"/>
        <dbReference type="ChEBI" id="CHEBI:15378"/>
        <dbReference type="ChEBI" id="CHEBI:37565"/>
        <dbReference type="ChEBI" id="CHEBI:43474"/>
        <dbReference type="ChEBI" id="CHEBI:58189"/>
    </reaction>
</comment>
<dbReference type="Gene3D" id="2.40.30.10">
    <property type="entry name" value="Translation factors"/>
    <property type="match status" value="1"/>
</dbReference>
<dbReference type="InterPro" id="IPR042116">
    <property type="entry name" value="TypA/BipA_C"/>
</dbReference>
<dbReference type="Proteomes" id="UP000266389">
    <property type="component" value="Unassembled WGS sequence"/>
</dbReference>
<dbReference type="Gene3D" id="3.30.70.240">
    <property type="match status" value="1"/>
</dbReference>
<keyword evidence="1 3" id="KW-0342">GTP-binding</keyword>
<dbReference type="FunFam" id="2.40.50.250:FF:000001">
    <property type="entry name" value="GTP-binding protein TypA"/>
    <property type="match status" value="1"/>
</dbReference>
<dbReference type="Pfam" id="PF00009">
    <property type="entry name" value="GTP_EFTU"/>
    <property type="match status" value="1"/>
</dbReference>
<evidence type="ECO:0000313" key="6">
    <source>
        <dbReference type="Proteomes" id="UP000266389"/>
    </source>
</evidence>
<sequence>MSKIRRDDIRNIAIIAHVDHGKTTLIDAILKQTGTFRDNQKVEERVLDSDPQERERGITIFAKNAGYFYKNHKVNIVDTPGHADFGGEVERILKMVDGALLLVDAFEGPMPQTKFVLRRALEAGLKILVVINKIDRPNARPMQVIDEVLDLFIHLGANDEQIDFPYIFASGKEGYAKYRLEDESKDITPLLDMILEKIPAPEVDPDAPFQMLINSLDYSEYLGKIVIGKIASGKVRVGDQLVALDGKGKLVKGKVAKIFLFEKLGKTEVQEAIAGDIAAITGFEEASIGETLTDPEHPVPMEPFTITEPTVSMFFSVNDSPFAGKEGKFVTSRNLRERLYKEVITNVAMRVEDTENADTFKVSGRGELHLSVLIEAMRREGYEFQVSRPEVILKKDENGRLLEPYESVTIDVPQEYVGIVIEKMGKRKGDMKNMTTLEGGMVRLEFEIPTRGLLGFATEFMMDTKGEGIMTHVFKSYEPYKGEINSRTSGALIAAEQGEAVPYALAQLDDRGTFFIEPGTPVYAGMIVGESSRDFDMVVNVCKTKKLTNMRASGSDEALKITPPRKLSLEQAMEFINDDELIEVTPKSIRLRKKILDENERAREAKRRKQASEAMA</sequence>
<keyword evidence="3" id="KW-0694">RNA-binding</keyword>
<keyword evidence="3" id="KW-0820">tRNA-binding</keyword>
<dbReference type="SUPFAM" id="SSF52540">
    <property type="entry name" value="P-loop containing nucleoside triphosphate hydrolases"/>
    <property type="match status" value="1"/>
</dbReference>
<keyword evidence="3" id="KW-0690">Ribosome biogenesis</keyword>
<dbReference type="CDD" id="cd16263">
    <property type="entry name" value="BipA_III"/>
    <property type="match status" value="1"/>
</dbReference>
<evidence type="ECO:0000256" key="1">
    <source>
        <dbReference type="ARBA" id="ARBA00023134"/>
    </source>
</evidence>
<dbReference type="Pfam" id="PF03144">
    <property type="entry name" value="GTP_EFTU_D2"/>
    <property type="match status" value="1"/>
</dbReference>
<dbReference type="SUPFAM" id="SSF50447">
    <property type="entry name" value="Translation proteins"/>
    <property type="match status" value="1"/>
</dbReference>
<dbReference type="EMBL" id="PHFL01000068">
    <property type="protein sequence ID" value="RFM23224.1"/>
    <property type="molecule type" value="Genomic_DNA"/>
</dbReference>
<dbReference type="PROSITE" id="PS51722">
    <property type="entry name" value="G_TR_2"/>
    <property type="match status" value="1"/>
</dbReference>
<comment type="similarity">
    <text evidence="3">Belongs to the TRAFAC class translation factor GTPase superfamily. Classic translation factor GTPase family. BipA subfamily.</text>
</comment>
<dbReference type="CDD" id="cd01891">
    <property type="entry name" value="TypA_BipA"/>
    <property type="match status" value="1"/>
</dbReference>
<dbReference type="PANTHER" id="PTHR42908:SF8">
    <property type="entry name" value="TR-TYPE G DOMAIN-CONTAINING PROTEIN"/>
    <property type="match status" value="1"/>
</dbReference>
<dbReference type="SMART" id="SM00838">
    <property type="entry name" value="EFG_C"/>
    <property type="match status" value="1"/>
</dbReference>
<reference evidence="5 6" key="1">
    <citation type="journal article" date="2011" name="ISME J.">
        <title>Community ecology of hot spring cyanobacterial mats: predominant populations and their functional potential.</title>
        <authorList>
            <person name="Klatt C.G."/>
            <person name="Wood J.M."/>
            <person name="Rusch D.B."/>
            <person name="Bateson M.M."/>
            <person name="Hamamura N."/>
            <person name="Heidelberg J.F."/>
            <person name="Grossman A.R."/>
            <person name="Bhaya D."/>
            <person name="Cohan F.M."/>
            <person name="Kuhl M."/>
            <person name="Bryant D.A."/>
            <person name="Ward D.M."/>
        </authorList>
    </citation>
    <scope>NUCLEOTIDE SEQUENCE [LARGE SCALE GENOMIC DNA]</scope>
    <source>
        <strain evidence="5">OS</strain>
    </source>
</reference>
<dbReference type="FunFam" id="2.40.30.10:FF:000016">
    <property type="entry name" value="GTP-binding protein TypA"/>
    <property type="match status" value="1"/>
</dbReference>
<dbReference type="InterPro" id="IPR006298">
    <property type="entry name" value="BipA"/>
</dbReference>
<feature type="binding site" evidence="3">
    <location>
        <begin position="19"/>
        <end position="24"/>
    </location>
    <ligand>
        <name>GTP</name>
        <dbReference type="ChEBI" id="CHEBI:37565"/>
    </ligand>
</feature>
<dbReference type="PRINTS" id="PR00315">
    <property type="entry name" value="ELONGATNFCT"/>
</dbReference>
<accession>A0A395LZZ5</accession>
<keyword evidence="3" id="KW-0963">Cytoplasm</keyword>
<dbReference type="Pfam" id="PF00679">
    <property type="entry name" value="EFG_C"/>
    <property type="match status" value="1"/>
</dbReference>
<dbReference type="InterPro" id="IPR047041">
    <property type="entry name" value="BipA_GTP-bd_dom"/>
</dbReference>